<dbReference type="AlphaFoldDB" id="A0A1F2PMI8"/>
<evidence type="ECO:0000256" key="6">
    <source>
        <dbReference type="ARBA" id="ARBA00022723"/>
    </source>
</evidence>
<evidence type="ECO:0000313" key="12">
    <source>
        <dbReference type="EMBL" id="OFV72165.1"/>
    </source>
</evidence>
<accession>A0A1F2PMI8</accession>
<evidence type="ECO:0000256" key="2">
    <source>
        <dbReference type="ARBA" id="ARBA00001966"/>
    </source>
</evidence>
<evidence type="ECO:0000313" key="14">
    <source>
        <dbReference type="Proteomes" id="UP000176244"/>
    </source>
</evidence>
<reference evidence="13" key="2">
    <citation type="submission" date="2021-11" db="EMBL/GenBank/DDBJ databases">
        <title>Isoprene-degrading acetogen.</title>
        <authorList>
            <person name="Yang Y."/>
            <person name="Jin H."/>
            <person name="Yan J."/>
        </authorList>
    </citation>
    <scope>NUCLEOTIDE SEQUENCE</scope>
    <source>
        <strain evidence="13">Berkeley</strain>
    </source>
</reference>
<evidence type="ECO:0000256" key="3">
    <source>
        <dbReference type="ARBA" id="ARBA00011048"/>
    </source>
</evidence>
<sequence>MKKFEQLFSPVVLGNRQFRNRIFAAPIGLEYYPDERLHPGDEFIAYFERKAQGGAATVSIGSAMADNARGAIGPTIRLDDPTALSPLYRLSQCISRHGAVADIELQHCGANSYHSKFGLGNEIFGAFDSVNGLGMEIPQMPEEVIFEIIKKFGDAAQTAKHCGFGMVTIHAGHGWMFNQFLGPHNNRRDQWGGSMENRARFVNAAIADIKKKCGRDFPVCVRISGAELFEGGYDIDYGVEIAKQLDGHADLINVSVGAHEETSVFTITSPSMFLDDGANVKYAAAVKKVIRHSKIATVGALAEPELLEEIIASGKADVVMLCRQLMADPDTPIKAQMGQEKKIRKCIRCFECFSAHFTKLTSICAINPEIGFEREVKYNQVLPQKKKKVLIAGGGIGGMQAALTAYEHGHEVILCEKSNELGGALRCEKKVPFKQNMQQYLDSQSALIEEAEIDLRMNTEVTPELAKVLKPDVIIAALGAKAVMPNIPGINGKNVMDADAGYLEAEKVGEKAVVLGGGLSGIELAIYLSQLGKKVTIIEMSNRLNFSNNVIHSMAINNEILKYQIVVVTSTKAVEITEKGVIGEFVGDSFSEEQCCDTITKGMLVSAVTQASLNQHYEIGKQSLYEADTVIYALGQKPLRDQSNELRNCAPLFFELGDCVEPKNVYTANATAYTIARDIGRY</sequence>
<comment type="cofactor">
    <cofactor evidence="1">
        <name>FMN</name>
        <dbReference type="ChEBI" id="CHEBI:58210"/>
    </cofactor>
</comment>
<organism evidence="12 14">
    <name type="scientific">Acetobacterium wieringae</name>
    <dbReference type="NCBI Taxonomy" id="52694"/>
    <lineage>
        <taxon>Bacteria</taxon>
        <taxon>Bacillati</taxon>
        <taxon>Bacillota</taxon>
        <taxon>Clostridia</taxon>
        <taxon>Eubacteriales</taxon>
        <taxon>Eubacteriaceae</taxon>
        <taxon>Acetobacterium</taxon>
    </lineage>
</organism>
<dbReference type="OrthoDB" id="9772736at2"/>
<keyword evidence="15" id="KW-1185">Reference proteome</keyword>
<dbReference type="GO" id="GO:0046872">
    <property type="term" value="F:metal ion binding"/>
    <property type="evidence" value="ECO:0007669"/>
    <property type="project" value="UniProtKB-KW"/>
</dbReference>
<dbReference type="GO" id="GO:0010181">
    <property type="term" value="F:FMN binding"/>
    <property type="evidence" value="ECO:0007669"/>
    <property type="project" value="InterPro"/>
</dbReference>
<feature type="domain" description="NADH:flavin oxidoreductase/NADH oxidase N-terminal" evidence="10">
    <location>
        <begin position="6"/>
        <end position="341"/>
    </location>
</feature>
<evidence type="ECO:0000256" key="7">
    <source>
        <dbReference type="ARBA" id="ARBA00023002"/>
    </source>
</evidence>
<evidence type="ECO:0000256" key="1">
    <source>
        <dbReference type="ARBA" id="ARBA00001917"/>
    </source>
</evidence>
<dbReference type="Gene3D" id="3.40.50.720">
    <property type="entry name" value="NAD(P)-binding Rossmann-like Domain"/>
    <property type="match status" value="1"/>
</dbReference>
<keyword evidence="8" id="KW-0408">Iron</keyword>
<dbReference type="Gene3D" id="3.50.50.60">
    <property type="entry name" value="FAD/NAD(P)-binding domain"/>
    <property type="match status" value="1"/>
</dbReference>
<dbReference type="PRINTS" id="PR00368">
    <property type="entry name" value="FADPNR"/>
</dbReference>
<dbReference type="InterPro" id="IPR013785">
    <property type="entry name" value="Aldolase_TIM"/>
</dbReference>
<keyword evidence="4" id="KW-0285">Flavoprotein</keyword>
<evidence type="ECO:0000256" key="5">
    <source>
        <dbReference type="ARBA" id="ARBA00022643"/>
    </source>
</evidence>
<dbReference type="PANTHER" id="PTHR42917:SF2">
    <property type="entry name" value="2,4-DIENOYL-COA REDUCTASE [(2E)-ENOYL-COA-PRODUCING]"/>
    <property type="match status" value="1"/>
</dbReference>
<dbReference type="CDD" id="cd02803">
    <property type="entry name" value="OYE_like_FMN_family"/>
    <property type="match status" value="1"/>
</dbReference>
<dbReference type="SUPFAM" id="SSF51905">
    <property type="entry name" value="FAD/NAD(P)-binding domain"/>
    <property type="match status" value="1"/>
</dbReference>
<dbReference type="STRING" id="52694.ACWI_04150"/>
<evidence type="ECO:0000256" key="9">
    <source>
        <dbReference type="ARBA" id="ARBA00023014"/>
    </source>
</evidence>
<dbReference type="GO" id="GO:0016491">
    <property type="term" value="F:oxidoreductase activity"/>
    <property type="evidence" value="ECO:0007669"/>
    <property type="project" value="UniProtKB-KW"/>
</dbReference>
<dbReference type="EMBL" id="CP087994">
    <property type="protein sequence ID" value="UYO63925.1"/>
    <property type="molecule type" value="Genomic_DNA"/>
</dbReference>
<dbReference type="Pfam" id="PF00724">
    <property type="entry name" value="Oxidored_FMN"/>
    <property type="match status" value="1"/>
</dbReference>
<keyword evidence="6" id="KW-0479">Metal-binding</keyword>
<dbReference type="InterPro" id="IPR001155">
    <property type="entry name" value="OxRdtase_FMN_N"/>
</dbReference>
<dbReference type="EMBL" id="LKEU01000012">
    <property type="protein sequence ID" value="OFV72165.1"/>
    <property type="molecule type" value="Genomic_DNA"/>
</dbReference>
<dbReference type="PANTHER" id="PTHR42917">
    <property type="entry name" value="2,4-DIENOYL-COA REDUCTASE"/>
    <property type="match status" value="1"/>
</dbReference>
<dbReference type="Gene3D" id="3.20.20.70">
    <property type="entry name" value="Aldolase class I"/>
    <property type="match status" value="1"/>
</dbReference>
<dbReference type="EC" id="1.-.-.-" evidence="12"/>
<feature type="domain" description="FAD/NAD(P)-binding" evidence="11">
    <location>
        <begin position="388"/>
        <end position="638"/>
    </location>
</feature>
<evidence type="ECO:0000256" key="8">
    <source>
        <dbReference type="ARBA" id="ARBA00023004"/>
    </source>
</evidence>
<proteinExistence type="inferred from homology"/>
<evidence type="ECO:0000259" key="10">
    <source>
        <dbReference type="Pfam" id="PF00724"/>
    </source>
</evidence>
<evidence type="ECO:0000259" key="11">
    <source>
        <dbReference type="Pfam" id="PF07992"/>
    </source>
</evidence>
<dbReference type="GO" id="GO:0051536">
    <property type="term" value="F:iron-sulfur cluster binding"/>
    <property type="evidence" value="ECO:0007669"/>
    <property type="project" value="UniProtKB-KW"/>
</dbReference>
<comment type="similarity">
    <text evidence="3">In the N-terminal section; belongs to the NADH:flavin oxidoreductase/NADH oxidase family.</text>
</comment>
<reference evidence="12 14" key="1">
    <citation type="submission" date="2015-09" db="EMBL/GenBank/DDBJ databases">
        <title>Genome sequence of Acetobacterium wieringae DSM 1911.</title>
        <authorList>
            <person name="Poehlein A."/>
            <person name="Bengelsdorf F.R."/>
            <person name="Schiel-Bengelsdorf B."/>
            <person name="Duerre P."/>
            <person name="Daniel R."/>
        </authorList>
    </citation>
    <scope>NUCLEOTIDE SEQUENCE [LARGE SCALE GENOMIC DNA]</scope>
    <source>
        <strain evidence="12 14">DSM 1911</strain>
    </source>
</reference>
<dbReference type="InterPro" id="IPR036188">
    <property type="entry name" value="FAD/NAD-bd_sf"/>
</dbReference>
<dbReference type="InterPro" id="IPR023753">
    <property type="entry name" value="FAD/NAD-binding_dom"/>
</dbReference>
<protein>
    <submittedName>
        <fullName evidence="13">NAD(P)/FAD-dependent oxidoreductase</fullName>
    </submittedName>
    <submittedName>
        <fullName evidence="12">NADH oxidase</fullName>
        <ecNumber evidence="12">1.-.-.-</ecNumber>
    </submittedName>
</protein>
<dbReference type="SUPFAM" id="SSF51395">
    <property type="entry name" value="FMN-linked oxidoreductases"/>
    <property type="match status" value="1"/>
</dbReference>
<keyword evidence="5" id="KW-0288">FMN</keyword>
<dbReference type="Proteomes" id="UP001163550">
    <property type="component" value="Chromosome"/>
</dbReference>
<dbReference type="RefSeq" id="WP_070369779.1">
    <property type="nucleotide sequence ID" value="NZ_CABIIK010000054.1"/>
</dbReference>
<comment type="cofactor">
    <cofactor evidence="2">
        <name>[4Fe-4S] cluster</name>
        <dbReference type="ChEBI" id="CHEBI:49883"/>
    </cofactor>
</comment>
<evidence type="ECO:0000313" key="15">
    <source>
        <dbReference type="Proteomes" id="UP001163550"/>
    </source>
</evidence>
<keyword evidence="9" id="KW-0411">Iron-sulfur</keyword>
<dbReference type="InterPro" id="IPR051793">
    <property type="entry name" value="NADH:flavin_oxidoreductase"/>
</dbReference>
<evidence type="ECO:0000313" key="13">
    <source>
        <dbReference type="EMBL" id="UYO63925.1"/>
    </source>
</evidence>
<name>A0A1F2PMI8_9FIRM</name>
<dbReference type="PRINTS" id="PR00469">
    <property type="entry name" value="PNDRDTASEII"/>
</dbReference>
<dbReference type="SUPFAM" id="SSF51971">
    <property type="entry name" value="Nucleotide-binding domain"/>
    <property type="match status" value="1"/>
</dbReference>
<dbReference type="Pfam" id="PF07992">
    <property type="entry name" value="Pyr_redox_2"/>
    <property type="match status" value="1"/>
</dbReference>
<dbReference type="Proteomes" id="UP000176244">
    <property type="component" value="Unassembled WGS sequence"/>
</dbReference>
<evidence type="ECO:0000256" key="4">
    <source>
        <dbReference type="ARBA" id="ARBA00022630"/>
    </source>
</evidence>
<keyword evidence="7 12" id="KW-0560">Oxidoreductase</keyword>
<gene>
    <name evidence="12" type="ORF">ACWI_04150</name>
    <name evidence="13" type="ORF">LNN31_05780</name>
</gene>